<evidence type="ECO:0000313" key="2">
    <source>
        <dbReference type="EMBL" id="GFH19382.1"/>
    </source>
</evidence>
<organism evidence="2 3">
    <name type="scientific">Haematococcus lacustris</name>
    <name type="common">Green alga</name>
    <name type="synonym">Haematococcus pluvialis</name>
    <dbReference type="NCBI Taxonomy" id="44745"/>
    <lineage>
        <taxon>Eukaryota</taxon>
        <taxon>Viridiplantae</taxon>
        <taxon>Chlorophyta</taxon>
        <taxon>core chlorophytes</taxon>
        <taxon>Chlorophyceae</taxon>
        <taxon>CS clade</taxon>
        <taxon>Chlamydomonadales</taxon>
        <taxon>Haematococcaceae</taxon>
        <taxon>Haematococcus</taxon>
    </lineage>
</organism>
<proteinExistence type="predicted"/>
<name>A0A699ZTR9_HAELA</name>
<accession>A0A699ZTR9</accession>
<sequence>MQWRSLRVQGLDGVKAALGPLNRTPDAAASIVTTGPKTSQRPSHSGATSYGLDQPLPASHTSKQATQPAHERQDSSALPAPPLPTLQRGGTGSSLAQPSYGLLSEITPAAAPSPAAGFGFGPGGNPDLDPGLRGLSSSGQQTAAPFPVAPSQPPTLNQTGPYGLQAEQPTGAGRAPSFSGVAGMAPGAAASSQQLPGPGPATTQLFGPQHPGAQLDGALMQPQPAAQLLQGQYQHPQAGLQDQQQLGQQYQQQPGQPGQQYQQQPGQQYQQQLGQQYQQQAGSQSSRPGPCSKPCCPTPSIHARPAACQPAGGGAHCHPGQRRPSADGSTGAATLDTCSCTVQTPAAAAVTFTAPSIQSLFAD</sequence>
<evidence type="ECO:0000256" key="1">
    <source>
        <dbReference type="SAM" id="MobiDB-lite"/>
    </source>
</evidence>
<evidence type="ECO:0000313" key="3">
    <source>
        <dbReference type="Proteomes" id="UP000485058"/>
    </source>
</evidence>
<feature type="compositionally biased region" description="Polar residues" evidence="1">
    <location>
        <begin position="31"/>
        <end position="48"/>
    </location>
</feature>
<comment type="caution">
    <text evidence="2">The sequence shown here is derived from an EMBL/GenBank/DDBJ whole genome shotgun (WGS) entry which is preliminary data.</text>
</comment>
<feature type="region of interest" description="Disordered" evidence="1">
    <location>
        <begin position="1"/>
        <end position="334"/>
    </location>
</feature>
<feature type="compositionally biased region" description="Low complexity" evidence="1">
    <location>
        <begin position="108"/>
        <end position="117"/>
    </location>
</feature>
<reference evidence="2 3" key="1">
    <citation type="submission" date="2020-02" db="EMBL/GenBank/DDBJ databases">
        <title>Draft genome sequence of Haematococcus lacustris strain NIES-144.</title>
        <authorList>
            <person name="Morimoto D."/>
            <person name="Nakagawa S."/>
            <person name="Yoshida T."/>
            <person name="Sawayama S."/>
        </authorList>
    </citation>
    <scope>NUCLEOTIDE SEQUENCE [LARGE SCALE GENOMIC DNA]</scope>
    <source>
        <strain evidence="2 3">NIES-144</strain>
    </source>
</reference>
<feature type="compositionally biased region" description="Low complexity" evidence="1">
    <location>
        <begin position="217"/>
        <end position="282"/>
    </location>
</feature>
<dbReference type="AlphaFoldDB" id="A0A699ZTR9"/>
<keyword evidence="3" id="KW-1185">Reference proteome</keyword>
<feature type="compositionally biased region" description="Polar residues" evidence="1">
    <location>
        <begin position="190"/>
        <end position="206"/>
    </location>
</feature>
<gene>
    <name evidence="2" type="ORF">HaLaN_16322</name>
</gene>
<dbReference type="EMBL" id="BLLF01001453">
    <property type="protein sequence ID" value="GFH19382.1"/>
    <property type="molecule type" value="Genomic_DNA"/>
</dbReference>
<dbReference type="Proteomes" id="UP000485058">
    <property type="component" value="Unassembled WGS sequence"/>
</dbReference>
<protein>
    <submittedName>
        <fullName evidence="2">Uncharacterized protein</fullName>
    </submittedName>
</protein>